<dbReference type="AlphaFoldDB" id="A0A1D1VLR6"/>
<keyword evidence="2" id="KW-0479">Metal-binding</keyword>
<keyword evidence="5" id="KW-1185">Reference proteome</keyword>
<evidence type="ECO:0000259" key="3">
    <source>
        <dbReference type="Pfam" id="PF13359"/>
    </source>
</evidence>
<dbReference type="EMBL" id="BDGG01000006">
    <property type="protein sequence ID" value="GAV01073.1"/>
    <property type="molecule type" value="Genomic_DNA"/>
</dbReference>
<reference evidence="4 5" key="1">
    <citation type="journal article" date="2016" name="Nat. Commun.">
        <title>Extremotolerant tardigrade genome and improved radiotolerance of human cultured cells by tardigrade-unique protein.</title>
        <authorList>
            <person name="Hashimoto T."/>
            <person name="Horikawa D.D."/>
            <person name="Saito Y."/>
            <person name="Kuwahara H."/>
            <person name="Kozuka-Hata H."/>
            <person name="Shin-I T."/>
            <person name="Minakuchi Y."/>
            <person name="Ohishi K."/>
            <person name="Motoyama A."/>
            <person name="Aizu T."/>
            <person name="Enomoto A."/>
            <person name="Kondo K."/>
            <person name="Tanaka S."/>
            <person name="Hara Y."/>
            <person name="Koshikawa S."/>
            <person name="Sagara H."/>
            <person name="Miura T."/>
            <person name="Yokobori S."/>
            <person name="Miyagawa K."/>
            <person name="Suzuki Y."/>
            <person name="Kubo T."/>
            <person name="Oyama M."/>
            <person name="Kohara Y."/>
            <person name="Fujiyama A."/>
            <person name="Arakawa K."/>
            <person name="Katayama T."/>
            <person name="Toyoda A."/>
            <person name="Kunieda T."/>
        </authorList>
    </citation>
    <scope>NUCLEOTIDE SEQUENCE [LARGE SCALE GENOMIC DNA]</scope>
    <source>
        <strain evidence="4 5">YOKOZUNA-1</strain>
    </source>
</reference>
<name>A0A1D1VLR6_RAMVA</name>
<dbReference type="STRING" id="947166.A0A1D1VLR6"/>
<dbReference type="GO" id="GO:0046872">
    <property type="term" value="F:metal ion binding"/>
    <property type="evidence" value="ECO:0007669"/>
    <property type="project" value="UniProtKB-KW"/>
</dbReference>
<evidence type="ECO:0000256" key="1">
    <source>
        <dbReference type="ARBA" id="ARBA00001968"/>
    </source>
</evidence>
<accession>A0A1D1VLR6</accession>
<comment type="caution">
    <text evidence="4">The sequence shown here is derived from an EMBL/GenBank/DDBJ whole genome shotgun (WGS) entry which is preliminary data.</text>
</comment>
<evidence type="ECO:0000313" key="5">
    <source>
        <dbReference type="Proteomes" id="UP000186922"/>
    </source>
</evidence>
<comment type="cofactor">
    <cofactor evidence="1">
        <name>a divalent metal cation</name>
        <dbReference type="ChEBI" id="CHEBI:60240"/>
    </cofactor>
</comment>
<gene>
    <name evidence="4" type="primary">RvY_11840-1</name>
    <name evidence="4" type="synonym">RvY_11840.1</name>
    <name evidence="4" type="ORF">RvY_11840</name>
</gene>
<dbReference type="Proteomes" id="UP000186922">
    <property type="component" value="Unassembled WGS sequence"/>
</dbReference>
<protein>
    <recommendedName>
        <fullName evidence="3">DDE Tnp4 domain-containing protein</fullName>
    </recommendedName>
</protein>
<evidence type="ECO:0000256" key="2">
    <source>
        <dbReference type="ARBA" id="ARBA00022723"/>
    </source>
</evidence>
<sequence>MVVCDDKRKIRYMLIGFCGSAHDMRVYSNSPMARQVSKLFSPGEYLLADSAYTTSTHTIAYYKEPAAGVVSANNERFNFYHSSTRIKIEHTIGISKGHFPSLQSLGIQIHDKQTHRTAVEWT</sequence>
<dbReference type="OrthoDB" id="6764379at2759"/>
<feature type="domain" description="DDE Tnp4" evidence="3">
    <location>
        <begin position="1"/>
        <end position="109"/>
    </location>
</feature>
<dbReference type="Pfam" id="PF13359">
    <property type="entry name" value="DDE_Tnp_4"/>
    <property type="match status" value="1"/>
</dbReference>
<organism evidence="4 5">
    <name type="scientific">Ramazzottius varieornatus</name>
    <name type="common">Water bear</name>
    <name type="synonym">Tardigrade</name>
    <dbReference type="NCBI Taxonomy" id="947166"/>
    <lineage>
        <taxon>Eukaryota</taxon>
        <taxon>Metazoa</taxon>
        <taxon>Ecdysozoa</taxon>
        <taxon>Tardigrada</taxon>
        <taxon>Eutardigrada</taxon>
        <taxon>Parachela</taxon>
        <taxon>Hypsibioidea</taxon>
        <taxon>Ramazzottiidae</taxon>
        <taxon>Ramazzottius</taxon>
    </lineage>
</organism>
<proteinExistence type="predicted"/>
<dbReference type="InterPro" id="IPR027806">
    <property type="entry name" value="HARBI1_dom"/>
</dbReference>
<evidence type="ECO:0000313" key="4">
    <source>
        <dbReference type="EMBL" id="GAV01073.1"/>
    </source>
</evidence>